<comment type="caution">
    <text evidence="8">The sequence shown here is derived from an EMBL/GenBank/DDBJ whole genome shotgun (WGS) entry which is preliminary data.</text>
</comment>
<dbReference type="InterPro" id="IPR009100">
    <property type="entry name" value="AcylCoA_DH/oxidase_NM_dom_sf"/>
</dbReference>
<feature type="domain" description="Acyl-CoA dehydrogenase/oxidase N-terminal" evidence="7">
    <location>
        <begin position="6"/>
        <end position="118"/>
    </location>
</feature>
<feature type="domain" description="Acyl-CoA dehydrogenase/oxidase C-terminal" evidence="6">
    <location>
        <begin position="261"/>
        <end position="389"/>
    </location>
</feature>
<comment type="cofactor">
    <cofactor evidence="1">
        <name>FAD</name>
        <dbReference type="ChEBI" id="CHEBI:57692"/>
    </cofactor>
</comment>
<dbReference type="SUPFAM" id="SSF56645">
    <property type="entry name" value="Acyl-CoA dehydrogenase NM domain-like"/>
    <property type="match status" value="1"/>
</dbReference>
<dbReference type="Gene3D" id="1.10.540.10">
    <property type="entry name" value="Acyl-CoA dehydrogenase/oxidase, N-terminal domain"/>
    <property type="match status" value="1"/>
</dbReference>
<evidence type="ECO:0000259" key="7">
    <source>
        <dbReference type="Pfam" id="PF02771"/>
    </source>
</evidence>
<evidence type="ECO:0000259" key="6">
    <source>
        <dbReference type="Pfam" id="PF00441"/>
    </source>
</evidence>
<evidence type="ECO:0000313" key="8">
    <source>
        <dbReference type="EMBL" id="RAG87073.1"/>
    </source>
</evidence>
<evidence type="ECO:0000256" key="3">
    <source>
        <dbReference type="ARBA" id="ARBA00022630"/>
    </source>
</evidence>
<dbReference type="InterPro" id="IPR046373">
    <property type="entry name" value="Acyl-CoA_Oxase/DH_mid-dom_sf"/>
</dbReference>
<dbReference type="Gene3D" id="1.20.140.10">
    <property type="entry name" value="Butyryl-CoA Dehydrogenase, subunit A, domain 3"/>
    <property type="match status" value="1"/>
</dbReference>
<dbReference type="AlphaFoldDB" id="A0A2X0ITW7"/>
<keyword evidence="9" id="KW-1185">Reference proteome</keyword>
<evidence type="ECO:0000256" key="4">
    <source>
        <dbReference type="ARBA" id="ARBA00022827"/>
    </source>
</evidence>
<dbReference type="SUPFAM" id="SSF47203">
    <property type="entry name" value="Acyl-CoA dehydrogenase C-terminal domain-like"/>
    <property type="match status" value="1"/>
</dbReference>
<protein>
    <submittedName>
        <fullName evidence="8">Acyl-CoA dehydrogenase</fullName>
    </submittedName>
</protein>
<dbReference type="Gene3D" id="2.40.110.10">
    <property type="entry name" value="Butyryl-CoA Dehydrogenase, subunit A, domain 2"/>
    <property type="match status" value="1"/>
</dbReference>
<dbReference type="InterPro" id="IPR036250">
    <property type="entry name" value="AcylCo_DH-like_C"/>
</dbReference>
<comment type="similarity">
    <text evidence="2">Belongs to the acyl-CoA dehydrogenase family.</text>
</comment>
<dbReference type="Pfam" id="PF02771">
    <property type="entry name" value="Acyl-CoA_dh_N"/>
    <property type="match status" value="1"/>
</dbReference>
<organism evidence="8 9">
    <name type="scientific">Streptacidiphilus pinicola</name>
    <dbReference type="NCBI Taxonomy" id="2219663"/>
    <lineage>
        <taxon>Bacteria</taxon>
        <taxon>Bacillati</taxon>
        <taxon>Actinomycetota</taxon>
        <taxon>Actinomycetes</taxon>
        <taxon>Kitasatosporales</taxon>
        <taxon>Streptomycetaceae</taxon>
        <taxon>Streptacidiphilus</taxon>
    </lineage>
</organism>
<dbReference type="InterPro" id="IPR037069">
    <property type="entry name" value="AcylCoA_DH/ox_N_sf"/>
</dbReference>
<dbReference type="GO" id="GO:0003995">
    <property type="term" value="F:acyl-CoA dehydrogenase activity"/>
    <property type="evidence" value="ECO:0007669"/>
    <property type="project" value="TreeGrafter"/>
</dbReference>
<evidence type="ECO:0000313" key="9">
    <source>
        <dbReference type="Proteomes" id="UP000248889"/>
    </source>
</evidence>
<dbReference type="OrthoDB" id="8677713at2"/>
<dbReference type="InterPro" id="IPR009075">
    <property type="entry name" value="AcylCo_DH/oxidase_C"/>
</dbReference>
<dbReference type="Proteomes" id="UP000248889">
    <property type="component" value="Unassembled WGS sequence"/>
</dbReference>
<gene>
    <name evidence="8" type="ORF">DN069_03170</name>
</gene>
<sequence length="412" mass="42341">MDPALTQEQDEIARALRDVLAKQAGPEEFRLAAASAPGYDAQLWRRLAEQPGLAGLALPECHGGSGLGPVELALACEEAGRVLLPSPLLASSVLAAEAISACGTEEQHGELLPPLATGARTAALALPGTPAVALGLVPDPIPRPLPGDVPSGGGRAGGVQARPAGDGLWSLYGEAAHVLDGARADLLVVAAHAGGFPRSRTVLFVVDAADAPGLRRERGAGIDQTRSVGRVELRDVTARPLGDPALDASPALARVGRRAALAVAAEAVGAADRALARTVEYVQVRQQFGRAIGSFQAVKHRLADVYVAVETARSAMLYAAWSATTAPEDPVPVLLALAHALTAQHSAAAEAIQLHGGIAITWEHDAHLYFKRAAADELLFGPPHLLRARAAELSGVLAPTGTEATAAGGTRR</sequence>
<dbReference type="Pfam" id="PF00441">
    <property type="entry name" value="Acyl-CoA_dh_1"/>
    <property type="match status" value="1"/>
</dbReference>
<dbReference type="EMBL" id="QKYN01000013">
    <property type="protein sequence ID" value="RAG87073.1"/>
    <property type="molecule type" value="Genomic_DNA"/>
</dbReference>
<dbReference type="PANTHER" id="PTHR43884:SF20">
    <property type="entry name" value="ACYL-COA DEHYDROGENASE FADE28"/>
    <property type="match status" value="1"/>
</dbReference>
<dbReference type="PANTHER" id="PTHR43884">
    <property type="entry name" value="ACYL-COA DEHYDROGENASE"/>
    <property type="match status" value="1"/>
</dbReference>
<name>A0A2X0ITW7_9ACTN</name>
<dbReference type="RefSeq" id="WP_111499251.1">
    <property type="nucleotide sequence ID" value="NZ_QKYN01000013.1"/>
</dbReference>
<evidence type="ECO:0000256" key="2">
    <source>
        <dbReference type="ARBA" id="ARBA00009347"/>
    </source>
</evidence>
<proteinExistence type="inferred from homology"/>
<reference evidence="8 9" key="1">
    <citation type="submission" date="2018-06" db="EMBL/GenBank/DDBJ databases">
        <title>Streptacidiphilus pinicola sp. nov., isolated from pine grove soil.</title>
        <authorList>
            <person name="Roh S.G."/>
            <person name="Park S."/>
            <person name="Kim M.-K."/>
            <person name="Yun B.-R."/>
            <person name="Park J."/>
            <person name="Kim M.J."/>
            <person name="Kim Y.S."/>
            <person name="Kim S.B."/>
        </authorList>
    </citation>
    <scope>NUCLEOTIDE SEQUENCE [LARGE SCALE GENOMIC DNA]</scope>
    <source>
        <strain evidence="8 9">MMS16-CNU450</strain>
    </source>
</reference>
<keyword evidence="5" id="KW-0560">Oxidoreductase</keyword>
<evidence type="ECO:0000256" key="5">
    <source>
        <dbReference type="ARBA" id="ARBA00023002"/>
    </source>
</evidence>
<evidence type="ECO:0000256" key="1">
    <source>
        <dbReference type="ARBA" id="ARBA00001974"/>
    </source>
</evidence>
<dbReference type="InterPro" id="IPR013786">
    <property type="entry name" value="AcylCoA_DH/ox_N"/>
</dbReference>
<keyword evidence="3" id="KW-0285">Flavoprotein</keyword>
<keyword evidence="4" id="KW-0274">FAD</keyword>
<accession>A0A2X0ITW7</accession>
<dbReference type="GO" id="GO:0050660">
    <property type="term" value="F:flavin adenine dinucleotide binding"/>
    <property type="evidence" value="ECO:0007669"/>
    <property type="project" value="InterPro"/>
</dbReference>